<organism evidence="1">
    <name type="scientific">Leptolyngbya sp. NK1-12</name>
    <dbReference type="NCBI Taxonomy" id="2547451"/>
    <lineage>
        <taxon>Bacteria</taxon>
        <taxon>Bacillati</taxon>
        <taxon>Cyanobacteriota</taxon>
        <taxon>Cyanophyceae</taxon>
        <taxon>Leptolyngbyales</taxon>
        <taxon>Leptolyngbyaceae</taxon>
        <taxon>Leptolyngbya group</taxon>
        <taxon>Leptolyngbya</taxon>
    </lineage>
</organism>
<reference evidence="1" key="1">
    <citation type="submission" date="2020-05" db="EMBL/GenBank/DDBJ databases">
        <authorList>
            <person name="Zhu T."/>
            <person name="Keshari N."/>
            <person name="Lu X."/>
        </authorList>
    </citation>
    <scope>NUCLEOTIDE SEQUENCE</scope>
    <source>
        <strain evidence="1">NK1-12</strain>
    </source>
</reference>
<evidence type="ECO:0000313" key="1">
    <source>
        <dbReference type="EMBL" id="WNZ27385.1"/>
    </source>
</evidence>
<accession>A0AA96WLQ8</accession>
<dbReference type="EMBL" id="CP053587">
    <property type="protein sequence ID" value="WNZ27385.1"/>
    <property type="molecule type" value="Genomic_DNA"/>
</dbReference>
<gene>
    <name evidence="1" type="ORF">HJG54_31365</name>
</gene>
<protein>
    <submittedName>
        <fullName evidence="1">Uncharacterized protein</fullName>
    </submittedName>
</protein>
<dbReference type="AlphaFoldDB" id="A0AA96WLQ8"/>
<sequence length="86" mass="9831">MRLVSLAERGEMGEMGEMRFVSLAERGEMGEMGEMRLVSLAERGEMGEGWNWLLTSWLLTSGSRRLTLWEAWLLQKSKEVLAAPDR</sequence>
<name>A0AA96WLQ8_9CYAN</name>
<proteinExistence type="predicted"/>
<dbReference type="RefSeq" id="WP_316437059.1">
    <property type="nucleotide sequence ID" value="NZ_CP053587.1"/>
</dbReference>